<reference evidence="8" key="1">
    <citation type="submission" date="2022-10" db="EMBL/GenBank/DDBJ databases">
        <title>The complete genomes of actinobacterial strains from the NBC collection.</title>
        <authorList>
            <person name="Joergensen T.S."/>
            <person name="Alvarez Arevalo M."/>
            <person name="Sterndorff E.B."/>
            <person name="Faurdal D."/>
            <person name="Vuksanovic O."/>
            <person name="Mourched A.-S."/>
            <person name="Charusanti P."/>
            <person name="Shaw S."/>
            <person name="Blin K."/>
            <person name="Weber T."/>
        </authorList>
    </citation>
    <scope>NUCLEOTIDE SEQUENCE</scope>
    <source>
        <strain evidence="8">NBC_01256</strain>
    </source>
</reference>
<feature type="transmembrane region" description="Helical" evidence="6">
    <location>
        <begin position="245"/>
        <end position="264"/>
    </location>
</feature>
<feature type="transmembrane region" description="Helical" evidence="6">
    <location>
        <begin position="45"/>
        <end position="64"/>
    </location>
</feature>
<comment type="subcellular location">
    <subcellularLocation>
        <location evidence="1">Cell membrane</location>
        <topology evidence="1">Multi-pass membrane protein</topology>
    </subcellularLocation>
</comment>
<dbReference type="PANTHER" id="PTHR43124">
    <property type="entry name" value="PURINE EFFLUX PUMP PBUE"/>
    <property type="match status" value="1"/>
</dbReference>
<evidence type="ECO:0000256" key="3">
    <source>
        <dbReference type="ARBA" id="ARBA00022692"/>
    </source>
</evidence>
<dbReference type="Pfam" id="PF07690">
    <property type="entry name" value="MFS_1"/>
    <property type="match status" value="1"/>
</dbReference>
<evidence type="ECO:0000259" key="7">
    <source>
        <dbReference type="PROSITE" id="PS50850"/>
    </source>
</evidence>
<dbReference type="GeneID" id="96638810"/>
<feature type="transmembrane region" description="Helical" evidence="6">
    <location>
        <begin position="162"/>
        <end position="181"/>
    </location>
</feature>
<feature type="transmembrane region" description="Helical" evidence="6">
    <location>
        <begin position="131"/>
        <end position="150"/>
    </location>
</feature>
<evidence type="ECO:0000256" key="1">
    <source>
        <dbReference type="ARBA" id="ARBA00004651"/>
    </source>
</evidence>
<keyword evidence="3 6" id="KW-0812">Transmembrane</keyword>
<evidence type="ECO:0000256" key="4">
    <source>
        <dbReference type="ARBA" id="ARBA00022989"/>
    </source>
</evidence>
<feature type="transmembrane region" description="Helical" evidence="6">
    <location>
        <begin position="76"/>
        <end position="96"/>
    </location>
</feature>
<feature type="domain" description="Major facilitator superfamily (MFS) profile" evidence="7">
    <location>
        <begin position="1"/>
        <end position="387"/>
    </location>
</feature>
<name>A0ABZ1VGQ3_9ACTN</name>
<feature type="transmembrane region" description="Helical" evidence="6">
    <location>
        <begin position="301"/>
        <end position="320"/>
    </location>
</feature>
<evidence type="ECO:0000256" key="2">
    <source>
        <dbReference type="ARBA" id="ARBA00022475"/>
    </source>
</evidence>
<dbReference type="InterPro" id="IPR050189">
    <property type="entry name" value="MFS_Efflux_Transporters"/>
</dbReference>
<feature type="transmembrane region" description="Helical" evidence="6">
    <location>
        <begin position="332"/>
        <end position="357"/>
    </location>
</feature>
<dbReference type="InterPro" id="IPR011701">
    <property type="entry name" value="MFS"/>
</dbReference>
<dbReference type="SUPFAM" id="SSF103473">
    <property type="entry name" value="MFS general substrate transporter"/>
    <property type="match status" value="1"/>
</dbReference>
<evidence type="ECO:0000313" key="8">
    <source>
        <dbReference type="EMBL" id="WUS22474.1"/>
    </source>
</evidence>
<dbReference type="Gene3D" id="1.20.1720.10">
    <property type="entry name" value="Multidrug resistance protein D"/>
    <property type="match status" value="1"/>
</dbReference>
<organism evidence="8 9">
    <name type="scientific">Streptomyces caniferus</name>
    <dbReference type="NCBI Taxonomy" id="285557"/>
    <lineage>
        <taxon>Bacteria</taxon>
        <taxon>Bacillati</taxon>
        <taxon>Actinomycetota</taxon>
        <taxon>Actinomycetes</taxon>
        <taxon>Kitasatosporales</taxon>
        <taxon>Streptomycetaceae</taxon>
        <taxon>Streptomyces</taxon>
    </lineage>
</organism>
<keyword evidence="2" id="KW-1003">Cell membrane</keyword>
<proteinExistence type="predicted"/>
<dbReference type="InterPro" id="IPR020846">
    <property type="entry name" value="MFS_dom"/>
</dbReference>
<keyword evidence="5 6" id="KW-0472">Membrane</keyword>
<dbReference type="InterPro" id="IPR036259">
    <property type="entry name" value="MFS_trans_sf"/>
</dbReference>
<accession>A0ABZ1VGQ3</accession>
<dbReference type="PROSITE" id="PS50850">
    <property type="entry name" value="MFS"/>
    <property type="match status" value="1"/>
</dbReference>
<evidence type="ECO:0000256" key="6">
    <source>
        <dbReference type="SAM" id="Phobius"/>
    </source>
</evidence>
<dbReference type="EMBL" id="CP108473">
    <property type="protein sequence ID" value="WUS22474.1"/>
    <property type="molecule type" value="Genomic_DNA"/>
</dbReference>
<sequence>MTPPRSLPALLVLTLIGTVIEIDMSVPSFPDIAQDLGAAGPSVQLTITCNFIGYCLGALVHGPLSDRFGRRKVMLVGNTVMLAGALGCAVAPDIAFLLVSRLVQGVGASTSVVLVFVIIDDVYRGARRFRMLGLTNAAMSVCMTAAPALGGLVNRTVGWRGNYATVFGITLVSLLLMTFLLPETKGEPAQVTVKQVASDYGKLLSSKGFLVASLVPSLLFAAYMVFIAAGSFLYTGAFGLTPVGFAGHLLIIVTSFAVTSLFAAKLIGVLGGPERTVALGIVATVVGTGLFLVAGRGPWPTTGSLALFCVGFAALYPVVFGRSMGRYPELQGAAASLTMSGRALLVALFTGVAGRLFTGNSSVTAGVMAVAVALAALLALVKTGPDRARTAAEGTPAEAAAEAD</sequence>
<evidence type="ECO:0000313" key="9">
    <source>
        <dbReference type="Proteomes" id="UP001432292"/>
    </source>
</evidence>
<dbReference type="Proteomes" id="UP001432292">
    <property type="component" value="Chromosome"/>
</dbReference>
<feature type="transmembrane region" description="Helical" evidence="6">
    <location>
        <begin position="102"/>
        <end position="119"/>
    </location>
</feature>
<feature type="transmembrane region" description="Helical" evidence="6">
    <location>
        <begin position="276"/>
        <end position="295"/>
    </location>
</feature>
<dbReference type="RefSeq" id="WP_328742887.1">
    <property type="nucleotide sequence ID" value="NZ_CP108073.1"/>
</dbReference>
<feature type="transmembrane region" description="Helical" evidence="6">
    <location>
        <begin position="363"/>
        <end position="381"/>
    </location>
</feature>
<keyword evidence="9" id="KW-1185">Reference proteome</keyword>
<evidence type="ECO:0000256" key="5">
    <source>
        <dbReference type="ARBA" id="ARBA00023136"/>
    </source>
</evidence>
<protein>
    <submittedName>
        <fullName evidence="8">MFS transporter</fullName>
    </submittedName>
</protein>
<dbReference type="PANTHER" id="PTHR43124:SF3">
    <property type="entry name" value="CHLORAMPHENICOL EFFLUX PUMP RV0191"/>
    <property type="match status" value="1"/>
</dbReference>
<gene>
    <name evidence="8" type="ORF">OG727_09385</name>
</gene>
<keyword evidence="4 6" id="KW-1133">Transmembrane helix</keyword>
<feature type="transmembrane region" description="Helical" evidence="6">
    <location>
        <begin position="209"/>
        <end position="233"/>
    </location>
</feature>